<comment type="subcellular location">
    <subcellularLocation>
        <location evidence="1 12">Mitochondrion membrane</location>
        <topology evidence="1 12">Single-pass membrane protein</topology>
    </subcellularLocation>
</comment>
<geneLocation type="mitochondrion" evidence="14"/>
<evidence type="ECO:0000256" key="1">
    <source>
        <dbReference type="ARBA" id="ARBA00004304"/>
    </source>
</evidence>
<protein>
    <recommendedName>
        <fullName evidence="12">ATP synthase complex subunit 8</fullName>
    </recommendedName>
</protein>
<dbReference type="GO" id="GO:0015078">
    <property type="term" value="F:proton transmembrane transporter activity"/>
    <property type="evidence" value="ECO:0007669"/>
    <property type="project" value="InterPro"/>
</dbReference>
<evidence type="ECO:0000256" key="9">
    <source>
        <dbReference type="ARBA" id="ARBA00023128"/>
    </source>
</evidence>
<dbReference type="PANTHER" id="PTHR39937">
    <property type="entry name" value="ATP SYNTHASE PROTEIN 8"/>
    <property type="match status" value="1"/>
</dbReference>
<evidence type="ECO:0000256" key="10">
    <source>
        <dbReference type="ARBA" id="ARBA00023136"/>
    </source>
</evidence>
<accession>S4V0M5</accession>
<evidence type="ECO:0000256" key="7">
    <source>
        <dbReference type="ARBA" id="ARBA00022989"/>
    </source>
</evidence>
<dbReference type="Pfam" id="PF00895">
    <property type="entry name" value="ATP-synt_8"/>
    <property type="match status" value="1"/>
</dbReference>
<evidence type="ECO:0000256" key="5">
    <source>
        <dbReference type="ARBA" id="ARBA00022692"/>
    </source>
</evidence>
<evidence type="ECO:0000313" key="14">
    <source>
        <dbReference type="EMBL" id="AGN71319.1"/>
    </source>
</evidence>
<dbReference type="InterPro" id="IPR050635">
    <property type="entry name" value="ATPase_protein_8"/>
</dbReference>
<evidence type="ECO:0000256" key="13">
    <source>
        <dbReference type="SAM" id="Phobius"/>
    </source>
</evidence>
<keyword evidence="10 13" id="KW-0472">Membrane</keyword>
<name>S4V0M5_9NEOB</name>
<reference evidence="14" key="1">
    <citation type="journal article" date="2013" name="Mol. Biol. Evol.">
        <title>Efficient Sequencing of Anuran mtDNAs and a Mitogenomic Exploration of the Phylogeny and Evolution of Frogs.</title>
        <authorList>
            <person name="Zhang P."/>
            <person name="Liang D."/>
            <person name="Mao R.L."/>
            <person name="Hillis D.M."/>
            <person name="Wake D.B."/>
            <person name="Cannatella D.C."/>
        </authorList>
    </citation>
    <scope>NUCLEOTIDE SEQUENCE</scope>
</reference>
<proteinExistence type="inferred from homology"/>
<evidence type="ECO:0000256" key="4">
    <source>
        <dbReference type="ARBA" id="ARBA00022547"/>
    </source>
</evidence>
<dbReference type="InterPro" id="IPR001421">
    <property type="entry name" value="ATP8_metazoa"/>
</dbReference>
<keyword evidence="9 12" id="KW-0496">Mitochondrion</keyword>
<keyword evidence="11" id="KW-0066">ATP synthesis</keyword>
<evidence type="ECO:0000256" key="2">
    <source>
        <dbReference type="ARBA" id="ARBA00008892"/>
    </source>
</evidence>
<keyword evidence="8 12" id="KW-0406">Ion transport</keyword>
<feature type="transmembrane region" description="Helical" evidence="13">
    <location>
        <begin position="6"/>
        <end position="23"/>
    </location>
</feature>
<dbReference type="EMBL" id="JX564876">
    <property type="protein sequence ID" value="AGN71319.1"/>
    <property type="molecule type" value="Genomic_DNA"/>
</dbReference>
<comment type="similarity">
    <text evidence="2 12">Belongs to the ATPase protein 8 family.</text>
</comment>
<sequence length="54" mass="6417">MPQLNPAPWFFILLSSWTLFILLSPMKMPNYSHLNNPTPKSTKSFNKPWSWPWP</sequence>
<evidence type="ECO:0000256" key="6">
    <source>
        <dbReference type="ARBA" id="ARBA00022781"/>
    </source>
</evidence>
<organism evidence="14">
    <name type="scientific">Leptophryne borbonica</name>
    <name type="common">Java tree toad</name>
    <dbReference type="NCBI Taxonomy" id="420446"/>
    <lineage>
        <taxon>Eukaryota</taxon>
        <taxon>Metazoa</taxon>
        <taxon>Chordata</taxon>
        <taxon>Craniata</taxon>
        <taxon>Vertebrata</taxon>
        <taxon>Euteleostomi</taxon>
        <taxon>Amphibia</taxon>
        <taxon>Batrachia</taxon>
        <taxon>Anura</taxon>
        <taxon>Neobatrachia</taxon>
        <taxon>Hyloidea</taxon>
        <taxon>Bufonidae</taxon>
        <taxon>Leptophryne</taxon>
    </lineage>
</organism>
<keyword evidence="7 13" id="KW-1133">Transmembrane helix</keyword>
<dbReference type="GO" id="GO:0045259">
    <property type="term" value="C:proton-transporting ATP synthase complex"/>
    <property type="evidence" value="ECO:0007669"/>
    <property type="project" value="UniProtKB-KW"/>
</dbReference>
<evidence type="ECO:0000256" key="12">
    <source>
        <dbReference type="RuleBase" id="RU003661"/>
    </source>
</evidence>
<evidence type="ECO:0000256" key="11">
    <source>
        <dbReference type="ARBA" id="ARBA00023310"/>
    </source>
</evidence>
<evidence type="ECO:0000256" key="8">
    <source>
        <dbReference type="ARBA" id="ARBA00023065"/>
    </source>
</evidence>
<keyword evidence="4 12" id="KW-0138">CF(0)</keyword>
<evidence type="ECO:0000256" key="3">
    <source>
        <dbReference type="ARBA" id="ARBA00022448"/>
    </source>
</evidence>
<keyword evidence="5 12" id="KW-0812">Transmembrane</keyword>
<dbReference type="GO" id="GO:0015986">
    <property type="term" value="P:proton motive force-driven ATP synthesis"/>
    <property type="evidence" value="ECO:0007669"/>
    <property type="project" value="InterPro"/>
</dbReference>
<keyword evidence="3 12" id="KW-0813">Transport</keyword>
<gene>
    <name evidence="14" type="primary">ATP8</name>
</gene>
<dbReference type="PANTHER" id="PTHR39937:SF1">
    <property type="entry name" value="ATP SYNTHASE PROTEIN 8"/>
    <property type="match status" value="1"/>
</dbReference>
<dbReference type="AlphaFoldDB" id="S4V0M5"/>
<dbReference type="GO" id="GO:0031966">
    <property type="term" value="C:mitochondrial membrane"/>
    <property type="evidence" value="ECO:0007669"/>
    <property type="project" value="UniProtKB-SubCell"/>
</dbReference>
<keyword evidence="6 12" id="KW-0375">Hydrogen ion transport</keyword>